<dbReference type="PIRSF" id="PIRSF005902">
    <property type="entry name" value="DNase_TatD"/>
    <property type="match status" value="1"/>
</dbReference>
<feature type="binding site" evidence="3">
    <location>
        <position position="99"/>
    </location>
    <ligand>
        <name>a divalent metal cation</name>
        <dbReference type="ChEBI" id="CHEBI:60240"/>
        <label>1</label>
    </ligand>
</feature>
<accession>A0A2H5XG27</accession>
<dbReference type="GO" id="GO:0004527">
    <property type="term" value="F:exonuclease activity"/>
    <property type="evidence" value="ECO:0007669"/>
    <property type="project" value="UniProtKB-KW"/>
</dbReference>
<feature type="binding site" evidence="3">
    <location>
        <position position="11"/>
    </location>
    <ligand>
        <name>a divalent metal cation</name>
        <dbReference type="ChEBI" id="CHEBI:60240"/>
        <label>1</label>
    </ligand>
</feature>
<reference evidence="5" key="1">
    <citation type="submission" date="2017-09" db="EMBL/GenBank/DDBJ databases">
        <title>Metaegenomics of thermophilic ammonia-oxidizing enrichment culture.</title>
        <authorList>
            <person name="Kato S."/>
            <person name="Suzuki K."/>
        </authorList>
    </citation>
    <scope>NUCLEOTIDE SEQUENCE [LARGE SCALE GENOMIC DNA]</scope>
</reference>
<dbReference type="PANTHER" id="PTHR46124:SF2">
    <property type="entry name" value="D-AMINOACYL-TRNA DEACYLASE"/>
    <property type="match status" value="1"/>
</dbReference>
<dbReference type="Proteomes" id="UP000236173">
    <property type="component" value="Unassembled WGS sequence"/>
</dbReference>
<keyword evidence="4" id="KW-0540">Nuclease</keyword>
<dbReference type="NCBIfam" id="TIGR00010">
    <property type="entry name" value="YchF/TatD family DNA exonuclease"/>
    <property type="match status" value="1"/>
</dbReference>
<dbReference type="GO" id="GO:0005829">
    <property type="term" value="C:cytosol"/>
    <property type="evidence" value="ECO:0007669"/>
    <property type="project" value="TreeGrafter"/>
</dbReference>
<evidence type="ECO:0000313" key="5">
    <source>
        <dbReference type="Proteomes" id="UP000236173"/>
    </source>
</evidence>
<dbReference type="SUPFAM" id="SSF51556">
    <property type="entry name" value="Metallo-dependent hydrolases"/>
    <property type="match status" value="1"/>
</dbReference>
<proteinExistence type="predicted"/>
<comment type="caution">
    <text evidence="4">The sequence shown here is derived from an EMBL/GenBank/DDBJ whole genome shotgun (WGS) entry which is preliminary data.</text>
</comment>
<feature type="binding site" evidence="3">
    <location>
        <position position="159"/>
    </location>
    <ligand>
        <name>a divalent metal cation</name>
        <dbReference type="ChEBI" id="CHEBI:60240"/>
        <label>2</label>
    </ligand>
</feature>
<dbReference type="InterPro" id="IPR032466">
    <property type="entry name" value="Metal_Hydrolase"/>
</dbReference>
<feature type="binding site" evidence="3">
    <location>
        <position position="135"/>
    </location>
    <ligand>
        <name>a divalent metal cation</name>
        <dbReference type="ChEBI" id="CHEBI:60240"/>
        <label>2</label>
    </ligand>
</feature>
<evidence type="ECO:0000256" key="1">
    <source>
        <dbReference type="ARBA" id="ARBA00022723"/>
    </source>
</evidence>
<feature type="binding site" evidence="3">
    <location>
        <position position="9"/>
    </location>
    <ligand>
        <name>a divalent metal cation</name>
        <dbReference type="ChEBI" id="CHEBI:60240"/>
        <label>1</label>
    </ligand>
</feature>
<gene>
    <name evidence="4" type="primary">tatD</name>
    <name evidence="4" type="ORF">HRbin17_02676</name>
</gene>
<keyword evidence="2 4" id="KW-0378">Hydrolase</keyword>
<dbReference type="PROSITE" id="PS01091">
    <property type="entry name" value="TATD_3"/>
    <property type="match status" value="1"/>
</dbReference>
<keyword evidence="1 3" id="KW-0479">Metal-binding</keyword>
<sequence length="267" mass="29475">MTMRLVDSHAHLNHEQFTEDWQEVLRRAKNAGVTAVINIGYDLLSSERAVTQCESVPPDGAALVAAVAVHPHEAHHWNADVAETLRQLAKHPSVVAIGEIGLDFHYAFSPPAAQYRAFAEQLELAWQLGLPVILHIRDAYPEALEVVRRFGKPVKGVAHCFTGTWGEAQAWLEVGFHIGVTGIVTFGRKAETVREVAAKVPLERLLLETDAPYLAPTPYRGKRNEPAYLPLIAQKVAQCRSEPVERLAAATTRNAASLFNLTLLFLK</sequence>
<feature type="binding site" evidence="3">
    <location>
        <position position="210"/>
    </location>
    <ligand>
        <name>a divalent metal cation</name>
        <dbReference type="ChEBI" id="CHEBI:60240"/>
        <label>1</label>
    </ligand>
</feature>
<dbReference type="InterPro" id="IPR015991">
    <property type="entry name" value="TatD/YcfH-like"/>
</dbReference>
<dbReference type="PROSITE" id="PS01137">
    <property type="entry name" value="TATD_1"/>
    <property type="match status" value="1"/>
</dbReference>
<dbReference type="FunFam" id="3.20.20.140:FF:000005">
    <property type="entry name" value="TatD family hydrolase"/>
    <property type="match status" value="1"/>
</dbReference>
<protein>
    <submittedName>
        <fullName evidence="4">3'-5' ssDNA/RNA exonuclease TatD</fullName>
        <ecNumber evidence="4">3.1.11.-</ecNumber>
    </submittedName>
</protein>
<keyword evidence="4" id="KW-0269">Exonuclease</keyword>
<evidence type="ECO:0000256" key="3">
    <source>
        <dbReference type="PIRSR" id="PIRSR005902-1"/>
    </source>
</evidence>
<dbReference type="AlphaFoldDB" id="A0A2H5XG27"/>
<dbReference type="PANTHER" id="PTHR46124">
    <property type="entry name" value="D-AMINOACYL-TRNA DEACYLASE"/>
    <property type="match status" value="1"/>
</dbReference>
<dbReference type="Pfam" id="PF01026">
    <property type="entry name" value="TatD_DNase"/>
    <property type="match status" value="1"/>
</dbReference>
<dbReference type="EC" id="3.1.11.-" evidence="4"/>
<evidence type="ECO:0000256" key="2">
    <source>
        <dbReference type="ARBA" id="ARBA00022801"/>
    </source>
</evidence>
<dbReference type="Gene3D" id="3.20.20.140">
    <property type="entry name" value="Metal-dependent hydrolases"/>
    <property type="match status" value="1"/>
</dbReference>
<dbReference type="GO" id="GO:0046872">
    <property type="term" value="F:metal ion binding"/>
    <property type="evidence" value="ECO:0007669"/>
    <property type="project" value="UniProtKB-KW"/>
</dbReference>
<dbReference type="InterPro" id="IPR018228">
    <property type="entry name" value="DNase_TatD-rel_CS"/>
</dbReference>
<dbReference type="CDD" id="cd01310">
    <property type="entry name" value="TatD_DNAse"/>
    <property type="match status" value="1"/>
</dbReference>
<organism evidence="4 5">
    <name type="scientific">Candidatus Fervidibacter japonicus</name>
    <dbReference type="NCBI Taxonomy" id="2035412"/>
    <lineage>
        <taxon>Bacteria</taxon>
        <taxon>Candidatus Fervidibacterota</taxon>
        <taxon>Candidatus Fervidibacter</taxon>
    </lineage>
</organism>
<evidence type="ECO:0000313" key="4">
    <source>
        <dbReference type="EMBL" id="GBD00139.1"/>
    </source>
</evidence>
<name>A0A2H5XG27_9BACT</name>
<dbReference type="EMBL" id="BEHT01000054">
    <property type="protein sequence ID" value="GBD00139.1"/>
    <property type="molecule type" value="Genomic_DNA"/>
</dbReference>
<dbReference type="GO" id="GO:0004536">
    <property type="term" value="F:DNA nuclease activity"/>
    <property type="evidence" value="ECO:0007669"/>
    <property type="project" value="InterPro"/>
</dbReference>
<dbReference type="InterPro" id="IPR001130">
    <property type="entry name" value="TatD-like"/>
</dbReference>